<feature type="region of interest" description="Disordered" evidence="1">
    <location>
        <begin position="30"/>
        <end position="92"/>
    </location>
</feature>
<protein>
    <submittedName>
        <fullName evidence="2">Uncharacterized protein</fullName>
    </submittedName>
</protein>
<evidence type="ECO:0000313" key="3">
    <source>
        <dbReference type="Proteomes" id="UP000299102"/>
    </source>
</evidence>
<comment type="caution">
    <text evidence="2">The sequence shown here is derived from an EMBL/GenBank/DDBJ whole genome shotgun (WGS) entry which is preliminary data.</text>
</comment>
<reference evidence="2 3" key="1">
    <citation type="journal article" date="2019" name="Commun. Biol.">
        <title>The bagworm genome reveals a unique fibroin gene that provides high tensile strength.</title>
        <authorList>
            <person name="Kono N."/>
            <person name="Nakamura H."/>
            <person name="Ohtoshi R."/>
            <person name="Tomita M."/>
            <person name="Numata K."/>
            <person name="Arakawa K."/>
        </authorList>
    </citation>
    <scope>NUCLEOTIDE SEQUENCE [LARGE SCALE GENOMIC DNA]</scope>
</reference>
<accession>A0A4C1X2C7</accession>
<gene>
    <name evidence="2" type="ORF">EVAR_42686_1</name>
</gene>
<proteinExistence type="predicted"/>
<evidence type="ECO:0000313" key="2">
    <source>
        <dbReference type="EMBL" id="GBP56494.1"/>
    </source>
</evidence>
<keyword evidence="3" id="KW-1185">Reference proteome</keyword>
<sequence length="92" mass="10370">MRTAKGIELLRDTSRLKKRIKLSKILGKITHRGDKAAHRSSPANHGETFHDPPLRRSVPAPARRGPSRPARNTLHPRPPPLKLRPAIREKVT</sequence>
<evidence type="ECO:0000256" key="1">
    <source>
        <dbReference type="SAM" id="MobiDB-lite"/>
    </source>
</evidence>
<dbReference type="AlphaFoldDB" id="A0A4C1X2C7"/>
<organism evidence="2 3">
    <name type="scientific">Eumeta variegata</name>
    <name type="common">Bagworm moth</name>
    <name type="synonym">Eumeta japonica</name>
    <dbReference type="NCBI Taxonomy" id="151549"/>
    <lineage>
        <taxon>Eukaryota</taxon>
        <taxon>Metazoa</taxon>
        <taxon>Ecdysozoa</taxon>
        <taxon>Arthropoda</taxon>
        <taxon>Hexapoda</taxon>
        <taxon>Insecta</taxon>
        <taxon>Pterygota</taxon>
        <taxon>Neoptera</taxon>
        <taxon>Endopterygota</taxon>
        <taxon>Lepidoptera</taxon>
        <taxon>Glossata</taxon>
        <taxon>Ditrysia</taxon>
        <taxon>Tineoidea</taxon>
        <taxon>Psychidae</taxon>
        <taxon>Oiketicinae</taxon>
        <taxon>Eumeta</taxon>
    </lineage>
</organism>
<dbReference type="EMBL" id="BGZK01000694">
    <property type="protein sequence ID" value="GBP56494.1"/>
    <property type="molecule type" value="Genomic_DNA"/>
</dbReference>
<name>A0A4C1X2C7_EUMVA</name>
<dbReference type="Proteomes" id="UP000299102">
    <property type="component" value="Unassembled WGS sequence"/>
</dbReference>
<feature type="compositionally biased region" description="Low complexity" evidence="1">
    <location>
        <begin position="55"/>
        <end position="71"/>
    </location>
</feature>